<gene>
    <name evidence="13" type="ORF">VitviT2T_006470</name>
</gene>
<dbReference type="SMART" id="SM00240">
    <property type="entry name" value="FHA"/>
    <property type="match status" value="1"/>
</dbReference>
<dbReference type="Pfam" id="PF02598">
    <property type="entry name" value="Methyltrn_RNA_3"/>
    <property type="match status" value="1"/>
</dbReference>
<feature type="compositionally biased region" description="Basic and acidic residues" evidence="10">
    <location>
        <begin position="534"/>
        <end position="562"/>
    </location>
</feature>
<dbReference type="EMBL" id="CP126652">
    <property type="protein sequence ID" value="WJZ87064.1"/>
    <property type="molecule type" value="Genomic_DNA"/>
</dbReference>
<dbReference type="InterPro" id="IPR003750">
    <property type="entry name" value="Put_MeTrfase-C9orf114-like"/>
</dbReference>
<dbReference type="SUPFAM" id="SSF75217">
    <property type="entry name" value="alpha/beta knot"/>
    <property type="match status" value="1"/>
</dbReference>
<dbReference type="SUPFAM" id="SSF50249">
    <property type="entry name" value="Nucleic acid-binding proteins"/>
    <property type="match status" value="1"/>
</dbReference>
<evidence type="ECO:0000259" key="11">
    <source>
        <dbReference type="PROSITE" id="PS50006"/>
    </source>
</evidence>
<dbReference type="PROSITE" id="PS01032">
    <property type="entry name" value="PPM_1"/>
    <property type="match status" value="1"/>
</dbReference>
<dbReference type="CDD" id="cd22678">
    <property type="entry name" value="FHA_PP2C70-like"/>
    <property type="match status" value="1"/>
</dbReference>
<dbReference type="Proteomes" id="UP001227230">
    <property type="component" value="Chromosome 5"/>
</dbReference>
<dbReference type="InterPro" id="IPR000253">
    <property type="entry name" value="FHA_dom"/>
</dbReference>
<dbReference type="Gene3D" id="2.60.200.20">
    <property type="match status" value="1"/>
</dbReference>
<dbReference type="Pfam" id="PF00481">
    <property type="entry name" value="PP2C"/>
    <property type="match status" value="1"/>
</dbReference>
<feature type="domain" description="PPM-type phosphatase" evidence="12">
    <location>
        <begin position="299"/>
        <end position="629"/>
    </location>
</feature>
<name>A0ABY9BWG6_VITVI</name>
<sequence>MAMVLEGIIGLALLMLLFIALVLLFVCKPWRFFFSPNRTRTIKVGDLERPLVPEDLDLVPNQSNELGRSYDLGGSCVQSEGYLNSPRTHGLVHKQRIPPAPPHLVQDGSLILDLISDASEDVLVGQTLKRPFMLNHSIEEQSHIGKEELSYDLKFDSENDRFQAFVRQDIVDQRSSLTLEVISGPSRGDRCSISSTNTSRLPMTLGRVSPSDLLVKDSEVSGKHALINWNLNKLKWELVDMGSLNGTLLNSQSVNHPDSGMRHWGDPIELASGDIITLGTTSKIRVQIASETKCQVPFGLGIASDPMALRRGGKKLPMEDVCYYHWPLPGTDQFGLFGICDGHGGAAAAKSASKILPEMVASILSDSLKREKVLSRQDASEILRDAVSRTEAFMNHHYEGCTATVLLVWADGHENFYAQCANVGDSACVMNVDGKQIKMTEDHRVTSYSERQRIKEIGEPLKDGETRLCGLNLARMLGDKYMKEQDSRFSSEPYISQVVHINQASGAFALLASDGFWDVISPKKAMQLVFQMKERCSPDRENSAEKQRGRVEAEERVVEQKPRKNPCRQQIEMGKKKKRRSDFEAETENNTAENETELINGDSRSKKKKNKTHKDKYQATDIPTLTIAVPGSIIHNAQSLELATRLAGQIARAATIFRIDEVVVFDCKSTSGDDSTVATPDASDENETGPAFLIRILRYLETPQYLRKTLFPKHNSLKFVGMLPPVDAPHHLRKHEWGPYREGVTLKERAPSSVGTLVDVGLNKNVVIDQVLEPGIRVTVAMGTNRNLDADFVHQVVSSSKPREEVGTYWGYKVRYASNISSVFKECPFKGGYDHLIGTSEHGLIVKSSELDIPSFRHLLIAFGGLAGLEESVEEDNSLKGKNVREIFDSYLNTCPNQGSRTIRTEEAILISLQYFQEPINRALQRFEYRSQGSS</sequence>
<dbReference type="PANTHER" id="PTHR12150:SF13">
    <property type="entry name" value="METHYLTRANSFERASE C9ORF114-RELATED"/>
    <property type="match status" value="1"/>
</dbReference>
<dbReference type="EC" id="3.1.3.16" evidence="4"/>
<evidence type="ECO:0000256" key="9">
    <source>
        <dbReference type="ARBA" id="ARBA00023211"/>
    </source>
</evidence>
<dbReference type="InterPro" id="IPR012340">
    <property type="entry name" value="NA-bd_OB-fold"/>
</dbReference>
<dbReference type="InterPro" id="IPR000222">
    <property type="entry name" value="PP2C_BS"/>
</dbReference>
<evidence type="ECO:0000256" key="6">
    <source>
        <dbReference type="ARBA" id="ARBA00022801"/>
    </source>
</evidence>
<dbReference type="InterPro" id="IPR008984">
    <property type="entry name" value="SMAD_FHA_dom_sf"/>
</dbReference>
<dbReference type="PROSITE" id="PS51746">
    <property type="entry name" value="PPM_2"/>
    <property type="match status" value="1"/>
</dbReference>
<evidence type="ECO:0000256" key="1">
    <source>
        <dbReference type="ARBA" id="ARBA00001936"/>
    </source>
</evidence>
<keyword evidence="6" id="KW-0378">Hydrolase</keyword>
<evidence type="ECO:0000259" key="12">
    <source>
        <dbReference type="PROSITE" id="PS51746"/>
    </source>
</evidence>
<keyword evidence="8" id="KW-0904">Protein phosphatase</keyword>
<evidence type="ECO:0000256" key="4">
    <source>
        <dbReference type="ARBA" id="ARBA00013081"/>
    </source>
</evidence>
<dbReference type="InterPro" id="IPR001932">
    <property type="entry name" value="PPM-type_phosphatase-like_dom"/>
</dbReference>
<dbReference type="Pfam" id="PF00498">
    <property type="entry name" value="FHA"/>
    <property type="match status" value="1"/>
</dbReference>
<dbReference type="CDD" id="cd00143">
    <property type="entry name" value="PP2Cc"/>
    <property type="match status" value="1"/>
</dbReference>
<evidence type="ECO:0000313" key="13">
    <source>
        <dbReference type="EMBL" id="WJZ87064.1"/>
    </source>
</evidence>
<dbReference type="Gene3D" id="3.60.40.10">
    <property type="entry name" value="PPM-type phosphatase domain"/>
    <property type="match status" value="1"/>
</dbReference>
<feature type="region of interest" description="Disordered" evidence="10">
    <location>
        <begin position="534"/>
        <end position="616"/>
    </location>
</feature>
<evidence type="ECO:0000313" key="14">
    <source>
        <dbReference type="Proteomes" id="UP001227230"/>
    </source>
</evidence>
<feature type="domain" description="FHA" evidence="11">
    <location>
        <begin position="203"/>
        <end position="254"/>
    </location>
</feature>
<reference evidence="13 14" key="1">
    <citation type="journal article" date="2023" name="Hortic Res">
        <title>The complete reference genome for grapevine (Vitis vinifera L.) genetics and breeding.</title>
        <authorList>
            <person name="Shi X."/>
            <person name="Cao S."/>
            <person name="Wang X."/>
            <person name="Huang S."/>
            <person name="Wang Y."/>
            <person name="Liu Z."/>
            <person name="Liu W."/>
            <person name="Leng X."/>
            <person name="Peng Y."/>
            <person name="Wang N."/>
            <person name="Wang Y."/>
            <person name="Ma Z."/>
            <person name="Xu X."/>
            <person name="Zhang F."/>
            <person name="Xue H."/>
            <person name="Zhong H."/>
            <person name="Wang Y."/>
            <person name="Zhang K."/>
            <person name="Velt A."/>
            <person name="Avia K."/>
            <person name="Holtgrawe D."/>
            <person name="Grimplet J."/>
            <person name="Matus J.T."/>
            <person name="Ware D."/>
            <person name="Wu X."/>
            <person name="Wang H."/>
            <person name="Liu C."/>
            <person name="Fang Y."/>
            <person name="Rustenholz C."/>
            <person name="Cheng Z."/>
            <person name="Xiao H."/>
            <person name="Zhou Y."/>
        </authorList>
    </citation>
    <scope>NUCLEOTIDE SEQUENCE [LARGE SCALE GENOMIC DNA]</scope>
    <source>
        <strain evidence="14">cv. Pinot noir / PN40024</strain>
        <tissue evidence="13">Leaf</tissue>
    </source>
</reference>
<comment type="similarity">
    <text evidence="3">Belongs to the class IV-like SAM-binding methyltransferase superfamily.</text>
</comment>
<protein>
    <recommendedName>
        <fullName evidence="4">protein-serine/threonine phosphatase</fullName>
        <ecNumber evidence="4">3.1.3.16</ecNumber>
    </recommendedName>
</protein>
<dbReference type="InterPro" id="IPR029028">
    <property type="entry name" value="Alpha/beta_knot_MTases"/>
</dbReference>
<keyword evidence="9" id="KW-0464">Manganese</keyword>
<feature type="compositionally biased region" description="Basic residues" evidence="10">
    <location>
        <begin position="605"/>
        <end position="614"/>
    </location>
</feature>
<accession>A0ABY9BWG6</accession>
<keyword evidence="14" id="KW-1185">Reference proteome</keyword>
<evidence type="ECO:0000256" key="8">
    <source>
        <dbReference type="ARBA" id="ARBA00022912"/>
    </source>
</evidence>
<dbReference type="SMART" id="SM00332">
    <property type="entry name" value="PP2Cc"/>
    <property type="match status" value="1"/>
</dbReference>
<proteinExistence type="inferred from homology"/>
<dbReference type="InterPro" id="IPR036457">
    <property type="entry name" value="PPM-type-like_dom_sf"/>
</dbReference>
<dbReference type="InterPro" id="IPR029026">
    <property type="entry name" value="tRNA_m1G_MTases_N"/>
</dbReference>
<evidence type="ECO:0000256" key="5">
    <source>
        <dbReference type="ARBA" id="ARBA00022723"/>
    </source>
</evidence>
<comment type="cofactor">
    <cofactor evidence="2">
        <name>Mg(2+)</name>
        <dbReference type="ChEBI" id="CHEBI:18420"/>
    </cofactor>
</comment>
<keyword evidence="7" id="KW-0460">Magnesium</keyword>
<evidence type="ECO:0000256" key="7">
    <source>
        <dbReference type="ARBA" id="ARBA00022842"/>
    </source>
</evidence>
<dbReference type="Gene3D" id="3.40.1280.10">
    <property type="match status" value="1"/>
</dbReference>
<dbReference type="Gene3D" id="2.40.50.140">
    <property type="entry name" value="Nucleic acid-binding proteins"/>
    <property type="match status" value="1"/>
</dbReference>
<comment type="cofactor">
    <cofactor evidence="1">
        <name>Mn(2+)</name>
        <dbReference type="ChEBI" id="CHEBI:29035"/>
    </cofactor>
</comment>
<dbReference type="SUPFAM" id="SSF49879">
    <property type="entry name" value="SMAD/FHA domain"/>
    <property type="match status" value="1"/>
</dbReference>
<dbReference type="SUPFAM" id="SSF81606">
    <property type="entry name" value="PP2C-like"/>
    <property type="match status" value="1"/>
</dbReference>
<evidence type="ECO:0000256" key="2">
    <source>
        <dbReference type="ARBA" id="ARBA00001946"/>
    </source>
</evidence>
<evidence type="ECO:0000256" key="3">
    <source>
        <dbReference type="ARBA" id="ARBA00009841"/>
    </source>
</evidence>
<evidence type="ECO:0000256" key="10">
    <source>
        <dbReference type="SAM" id="MobiDB-lite"/>
    </source>
</evidence>
<dbReference type="PROSITE" id="PS50006">
    <property type="entry name" value="FHA_DOMAIN"/>
    <property type="match status" value="1"/>
</dbReference>
<dbReference type="PANTHER" id="PTHR12150">
    <property type="entry name" value="CLASS IV SAM-BINDING METHYLTRANSFERASE-RELATED"/>
    <property type="match status" value="1"/>
</dbReference>
<organism evidence="13 14">
    <name type="scientific">Vitis vinifera</name>
    <name type="common">Grape</name>
    <dbReference type="NCBI Taxonomy" id="29760"/>
    <lineage>
        <taxon>Eukaryota</taxon>
        <taxon>Viridiplantae</taxon>
        <taxon>Streptophyta</taxon>
        <taxon>Embryophyta</taxon>
        <taxon>Tracheophyta</taxon>
        <taxon>Spermatophyta</taxon>
        <taxon>Magnoliopsida</taxon>
        <taxon>eudicotyledons</taxon>
        <taxon>Gunneridae</taxon>
        <taxon>Pentapetalae</taxon>
        <taxon>rosids</taxon>
        <taxon>Vitales</taxon>
        <taxon>Vitaceae</taxon>
        <taxon>Viteae</taxon>
        <taxon>Vitis</taxon>
    </lineage>
</organism>
<keyword evidence="5" id="KW-0479">Metal-binding</keyword>
<dbReference type="CDD" id="cd18086">
    <property type="entry name" value="HsC9orf114-like"/>
    <property type="match status" value="1"/>
</dbReference>